<keyword evidence="2" id="KW-1185">Reference proteome</keyword>
<accession>A0A1Y2C8K7</accession>
<reference evidence="1 2" key="1">
    <citation type="submission" date="2016-07" db="EMBL/GenBank/DDBJ databases">
        <title>Pervasive Adenine N6-methylation of Active Genes in Fungi.</title>
        <authorList>
            <consortium name="DOE Joint Genome Institute"/>
            <person name="Mondo S.J."/>
            <person name="Dannebaum R.O."/>
            <person name="Kuo R.C."/>
            <person name="Labutti K."/>
            <person name="Haridas S."/>
            <person name="Kuo A."/>
            <person name="Salamov A."/>
            <person name="Ahrendt S.R."/>
            <person name="Lipzen A."/>
            <person name="Sullivan W."/>
            <person name="Andreopoulos W.B."/>
            <person name="Clum A."/>
            <person name="Lindquist E."/>
            <person name="Daum C."/>
            <person name="Ramamoorthy G.K."/>
            <person name="Gryganskyi A."/>
            <person name="Culley D."/>
            <person name="Magnuson J.K."/>
            <person name="James T.Y."/>
            <person name="O'Malley M.A."/>
            <person name="Stajich J.E."/>
            <person name="Spatafora J.W."/>
            <person name="Visel A."/>
            <person name="Grigoriev I.V."/>
        </authorList>
    </citation>
    <scope>NUCLEOTIDE SEQUENCE [LARGE SCALE GENOMIC DNA]</scope>
    <source>
        <strain evidence="1 2">JEL800</strain>
    </source>
</reference>
<dbReference type="AlphaFoldDB" id="A0A1Y2C8K7"/>
<dbReference type="Proteomes" id="UP000193642">
    <property type="component" value="Unassembled WGS sequence"/>
</dbReference>
<evidence type="ECO:0000313" key="1">
    <source>
        <dbReference type="EMBL" id="ORY43371.1"/>
    </source>
</evidence>
<feature type="non-terminal residue" evidence="1">
    <location>
        <position position="123"/>
    </location>
</feature>
<organism evidence="1 2">
    <name type="scientific">Rhizoclosmatium globosum</name>
    <dbReference type="NCBI Taxonomy" id="329046"/>
    <lineage>
        <taxon>Eukaryota</taxon>
        <taxon>Fungi</taxon>
        <taxon>Fungi incertae sedis</taxon>
        <taxon>Chytridiomycota</taxon>
        <taxon>Chytridiomycota incertae sedis</taxon>
        <taxon>Chytridiomycetes</taxon>
        <taxon>Chytridiales</taxon>
        <taxon>Chytriomycetaceae</taxon>
        <taxon>Rhizoclosmatium</taxon>
    </lineage>
</organism>
<protein>
    <submittedName>
        <fullName evidence="1">Uncharacterized protein</fullName>
    </submittedName>
</protein>
<dbReference type="EMBL" id="MCGO01000025">
    <property type="protein sequence ID" value="ORY43371.1"/>
    <property type="molecule type" value="Genomic_DNA"/>
</dbReference>
<proteinExistence type="predicted"/>
<evidence type="ECO:0000313" key="2">
    <source>
        <dbReference type="Proteomes" id="UP000193642"/>
    </source>
</evidence>
<name>A0A1Y2C8K7_9FUNG</name>
<comment type="caution">
    <text evidence="1">The sequence shown here is derived from an EMBL/GenBank/DDBJ whole genome shotgun (WGS) entry which is preliminary data.</text>
</comment>
<sequence>MHTNAPPVEELWPAKWGHTPQYFEDLLSKAETESYQFGRELGLAFAGLTGLLTFAASKLPPESLASHGFSKQFLGYGFKGIRTYHVLLVATMTGLVSSQFATHYCYQLAHDRITEQRRREAFF</sequence>
<dbReference type="OrthoDB" id="2129533at2759"/>
<gene>
    <name evidence="1" type="ORF">BCR33DRAFT_717600</name>
</gene>